<feature type="domain" description="Xylose isomerase-like TIM barrel" evidence="2">
    <location>
        <begin position="55"/>
        <end position="312"/>
    </location>
</feature>
<dbReference type="InterPro" id="IPR050312">
    <property type="entry name" value="IolE/XylAMocC-like"/>
</dbReference>
<comment type="caution">
    <text evidence="3">The sequence shown here is derived from an EMBL/GenBank/DDBJ whole genome shotgun (WGS) entry which is preliminary data.</text>
</comment>
<feature type="chain" id="PRO_5046241910" evidence="1">
    <location>
        <begin position="26"/>
        <end position="320"/>
    </location>
</feature>
<dbReference type="PROSITE" id="PS51318">
    <property type="entry name" value="TAT"/>
    <property type="match status" value="1"/>
</dbReference>
<accession>A0ABV9F361</accession>
<protein>
    <submittedName>
        <fullName evidence="3">Sugar phosphate isomerase/epimerase family protein</fullName>
    </submittedName>
</protein>
<organism evidence="3 4">
    <name type="scientific">Sphingobium tyrosinilyticum</name>
    <dbReference type="NCBI Taxonomy" id="2715436"/>
    <lineage>
        <taxon>Bacteria</taxon>
        <taxon>Pseudomonadati</taxon>
        <taxon>Pseudomonadota</taxon>
        <taxon>Alphaproteobacteria</taxon>
        <taxon>Sphingomonadales</taxon>
        <taxon>Sphingomonadaceae</taxon>
        <taxon>Sphingobium</taxon>
    </lineage>
</organism>
<dbReference type="RefSeq" id="WP_380805584.1">
    <property type="nucleotide sequence ID" value="NZ_JBHSFZ010000031.1"/>
</dbReference>
<dbReference type="Gene3D" id="3.20.20.150">
    <property type="entry name" value="Divalent-metal-dependent TIM barrel enzymes"/>
    <property type="match status" value="1"/>
</dbReference>
<dbReference type="InterPro" id="IPR006311">
    <property type="entry name" value="TAT_signal"/>
</dbReference>
<name>A0ABV9F361_9SPHN</name>
<evidence type="ECO:0000259" key="2">
    <source>
        <dbReference type="Pfam" id="PF01261"/>
    </source>
</evidence>
<dbReference type="InterPro" id="IPR036237">
    <property type="entry name" value="Xyl_isomerase-like_sf"/>
</dbReference>
<keyword evidence="4" id="KW-1185">Reference proteome</keyword>
<keyword evidence="3" id="KW-0413">Isomerase</keyword>
<gene>
    <name evidence="3" type="ORF">ACFO3E_14630</name>
</gene>
<dbReference type="EMBL" id="JBHSFZ010000031">
    <property type="protein sequence ID" value="MFC4595420.1"/>
    <property type="molecule type" value="Genomic_DNA"/>
</dbReference>
<feature type="signal peptide" evidence="1">
    <location>
        <begin position="1"/>
        <end position="25"/>
    </location>
</feature>
<evidence type="ECO:0000256" key="1">
    <source>
        <dbReference type="SAM" id="SignalP"/>
    </source>
</evidence>
<dbReference type="Proteomes" id="UP001595957">
    <property type="component" value="Unassembled WGS sequence"/>
</dbReference>
<dbReference type="Pfam" id="PF01261">
    <property type="entry name" value="AP_endonuc_2"/>
    <property type="match status" value="1"/>
</dbReference>
<dbReference type="SUPFAM" id="SSF51658">
    <property type="entry name" value="Xylose isomerase-like"/>
    <property type="match status" value="1"/>
</dbReference>
<sequence>MPMNRREMLKSSAIMMLGASMPAIAKSGGIWGTDGIGVQLYALDPDLRRDLHGTLDKVAKLGFRSVEIASMHGRTAAQMRAALDQAGLYCRSVHVAASSSVPGASGLTFDDMDKLGEDLTTLGAREAVLPLFQFPKDPKWGEPVPFSSLMRADGSPLSAARYEQMANFLNQAGSALKKHGLRVGYHNHNVEFAPIGEKTGLQILLERTNPRLVDFEMDVGWLVTAGHDPVAWLRKYPGRFNQMHVKDIKASTPVNFHLRQDPVEVGGGKIDWNSILPVARTSGVHRYFVEQDPPFTGPRIDAMARSLAYLRSLPIARGGH</sequence>
<dbReference type="InterPro" id="IPR013022">
    <property type="entry name" value="Xyl_isomerase-like_TIM-brl"/>
</dbReference>
<dbReference type="GO" id="GO:0016853">
    <property type="term" value="F:isomerase activity"/>
    <property type="evidence" value="ECO:0007669"/>
    <property type="project" value="UniProtKB-KW"/>
</dbReference>
<evidence type="ECO:0000313" key="3">
    <source>
        <dbReference type="EMBL" id="MFC4595420.1"/>
    </source>
</evidence>
<keyword evidence="1" id="KW-0732">Signal</keyword>
<evidence type="ECO:0000313" key="4">
    <source>
        <dbReference type="Proteomes" id="UP001595957"/>
    </source>
</evidence>
<dbReference type="PANTHER" id="PTHR12110:SF41">
    <property type="entry name" value="INOSOSE DEHYDRATASE"/>
    <property type="match status" value="1"/>
</dbReference>
<reference evidence="4" key="1">
    <citation type="journal article" date="2019" name="Int. J. Syst. Evol. Microbiol.">
        <title>The Global Catalogue of Microorganisms (GCM) 10K type strain sequencing project: providing services to taxonomists for standard genome sequencing and annotation.</title>
        <authorList>
            <consortium name="The Broad Institute Genomics Platform"/>
            <consortium name="The Broad Institute Genome Sequencing Center for Infectious Disease"/>
            <person name="Wu L."/>
            <person name="Ma J."/>
        </authorList>
    </citation>
    <scope>NUCLEOTIDE SEQUENCE [LARGE SCALE GENOMIC DNA]</scope>
    <source>
        <strain evidence="4">NBRC 103632</strain>
    </source>
</reference>
<dbReference type="PANTHER" id="PTHR12110">
    <property type="entry name" value="HYDROXYPYRUVATE ISOMERASE"/>
    <property type="match status" value="1"/>
</dbReference>
<proteinExistence type="predicted"/>